<evidence type="ECO:0000256" key="1">
    <source>
        <dbReference type="ARBA" id="ARBA00022692"/>
    </source>
</evidence>
<feature type="transmembrane region" description="Helical" evidence="4">
    <location>
        <begin position="374"/>
        <end position="397"/>
    </location>
</feature>
<keyword evidence="1 4" id="KW-0812">Transmembrane</keyword>
<dbReference type="PANTHER" id="PTHR23523:SF2">
    <property type="entry name" value="2-NITROIMIDAZOLE TRANSPORTER"/>
    <property type="match status" value="1"/>
</dbReference>
<dbReference type="SUPFAM" id="SSF103473">
    <property type="entry name" value="MFS general substrate transporter"/>
    <property type="match status" value="1"/>
</dbReference>
<dbReference type="EMBL" id="JACDXW010000009">
    <property type="protein sequence ID" value="MCB5364812.1"/>
    <property type="molecule type" value="Genomic_DNA"/>
</dbReference>
<dbReference type="InterPro" id="IPR052524">
    <property type="entry name" value="MFS_Cyanate_Porter"/>
</dbReference>
<gene>
    <name evidence="5" type="ORF">H0484_13765</name>
</gene>
<dbReference type="Pfam" id="PF07690">
    <property type="entry name" value="MFS_1"/>
    <property type="match status" value="1"/>
</dbReference>
<evidence type="ECO:0000256" key="2">
    <source>
        <dbReference type="ARBA" id="ARBA00022989"/>
    </source>
</evidence>
<feature type="transmembrane region" description="Helical" evidence="4">
    <location>
        <begin position="171"/>
        <end position="192"/>
    </location>
</feature>
<protein>
    <submittedName>
        <fullName evidence="5">MFS transporter</fullName>
    </submittedName>
</protein>
<reference evidence="5 6" key="1">
    <citation type="submission" date="2020-07" db="EMBL/GenBank/DDBJ databases">
        <title>Pusillimonas sp. nov., isolated from poultry manure in Taiwan.</title>
        <authorList>
            <person name="Lin S.-Y."/>
            <person name="Tang Y.-S."/>
            <person name="Young C.-C."/>
        </authorList>
    </citation>
    <scope>NUCLEOTIDE SEQUENCE [LARGE SCALE GENOMIC DNA]</scope>
    <source>
        <strain evidence="5 6">CC-YST705</strain>
    </source>
</reference>
<keyword evidence="2 4" id="KW-1133">Transmembrane helix</keyword>
<feature type="transmembrane region" description="Helical" evidence="4">
    <location>
        <begin position="50"/>
        <end position="71"/>
    </location>
</feature>
<feature type="transmembrane region" description="Helical" evidence="4">
    <location>
        <begin position="264"/>
        <end position="281"/>
    </location>
</feature>
<feature type="transmembrane region" description="Helical" evidence="4">
    <location>
        <begin position="313"/>
        <end position="335"/>
    </location>
</feature>
<feature type="transmembrane region" description="Helical" evidence="4">
    <location>
        <begin position="288"/>
        <end position="307"/>
    </location>
</feature>
<keyword evidence="6" id="KW-1185">Reference proteome</keyword>
<sequence length="403" mass="42394">MTRSPTETSPPAATRLSYAWKVLGLLLIAANLRAALTAVPPMLNDIAEAFSLSTTALGVLTAAPVFLFALTSPLATRLARARGLEQALGIATLALIAGLLLRSSGSLAALFAGTIAIAIGIGIGNVLAPGLVKRDFPLDKGTLTASYAVLIGITAALSAAVAVPIAHGLKLGWQMALASSLTLAIPAALYWLPRCKYSRGASGSSDAPQAAPLSRPLHRSALAWQVTFFLGLNSFIFFLIVGWLPAMLQQAHYSAQQAGSVHGLMLLSAAFPSLILIPLFRHLRDQRLLASATSLGMLVGCLGIWLWPHWALLWSIIFGVSAGSGFVVSLSLIPLRTRTPLHTTQLSGMAQFLGYLMAAAGLLLTGWMRDVSGNWSSVLMLGVLCCVLMAALGYMAGRNIYLK</sequence>
<proteinExistence type="predicted"/>
<dbReference type="RefSeq" id="WP_226955227.1">
    <property type="nucleotide sequence ID" value="NZ_JACDXW010000009.1"/>
</dbReference>
<feature type="transmembrane region" description="Helical" evidence="4">
    <location>
        <begin position="222"/>
        <end position="244"/>
    </location>
</feature>
<evidence type="ECO:0000256" key="3">
    <source>
        <dbReference type="ARBA" id="ARBA00023136"/>
    </source>
</evidence>
<feature type="transmembrane region" description="Helical" evidence="4">
    <location>
        <begin position="144"/>
        <end position="165"/>
    </location>
</feature>
<evidence type="ECO:0000313" key="6">
    <source>
        <dbReference type="Proteomes" id="UP000776983"/>
    </source>
</evidence>
<dbReference type="Gene3D" id="1.20.1250.20">
    <property type="entry name" value="MFS general substrate transporter like domains"/>
    <property type="match status" value="1"/>
</dbReference>
<comment type="caution">
    <text evidence="5">The sequence shown here is derived from an EMBL/GenBank/DDBJ whole genome shotgun (WGS) entry which is preliminary data.</text>
</comment>
<accession>A0ABS8CFJ4</accession>
<feature type="transmembrane region" description="Helical" evidence="4">
    <location>
        <begin position="347"/>
        <end position="368"/>
    </location>
</feature>
<feature type="transmembrane region" description="Helical" evidence="4">
    <location>
        <begin position="83"/>
        <end position="101"/>
    </location>
</feature>
<evidence type="ECO:0000256" key="4">
    <source>
        <dbReference type="SAM" id="Phobius"/>
    </source>
</evidence>
<dbReference type="PANTHER" id="PTHR23523">
    <property type="match status" value="1"/>
</dbReference>
<keyword evidence="3 4" id="KW-0472">Membrane</keyword>
<feature type="transmembrane region" description="Helical" evidence="4">
    <location>
        <begin position="107"/>
        <end position="132"/>
    </location>
</feature>
<dbReference type="InterPro" id="IPR011701">
    <property type="entry name" value="MFS"/>
</dbReference>
<dbReference type="InterPro" id="IPR036259">
    <property type="entry name" value="MFS_trans_sf"/>
</dbReference>
<evidence type="ECO:0000313" key="5">
    <source>
        <dbReference type="EMBL" id="MCB5364812.1"/>
    </source>
</evidence>
<organism evidence="5 6">
    <name type="scientific">Mesopusillimonas faecipullorum</name>
    <dbReference type="NCBI Taxonomy" id="2755040"/>
    <lineage>
        <taxon>Bacteria</taxon>
        <taxon>Pseudomonadati</taxon>
        <taxon>Pseudomonadota</taxon>
        <taxon>Betaproteobacteria</taxon>
        <taxon>Burkholderiales</taxon>
        <taxon>Alcaligenaceae</taxon>
        <taxon>Mesopusillimonas</taxon>
    </lineage>
</organism>
<name>A0ABS8CFJ4_9BURK</name>
<dbReference type="Proteomes" id="UP000776983">
    <property type="component" value="Unassembled WGS sequence"/>
</dbReference>